<evidence type="ECO:0000313" key="3">
    <source>
        <dbReference type="Proteomes" id="UP000631535"/>
    </source>
</evidence>
<keyword evidence="3" id="KW-1185">Reference proteome</keyword>
<proteinExistence type="predicted"/>
<organism evidence="2 3">
    <name type="scientific">Streptomyces daqingensis</name>
    <dbReference type="NCBI Taxonomy" id="1472640"/>
    <lineage>
        <taxon>Bacteria</taxon>
        <taxon>Bacillati</taxon>
        <taxon>Actinomycetota</taxon>
        <taxon>Actinomycetes</taxon>
        <taxon>Kitasatosporales</taxon>
        <taxon>Streptomycetaceae</taxon>
        <taxon>Streptomyces</taxon>
    </lineage>
</organism>
<accession>A0ABQ2LTU0</accession>
<feature type="region of interest" description="Disordered" evidence="1">
    <location>
        <begin position="42"/>
        <end position="67"/>
    </location>
</feature>
<name>A0ABQ2LTU0_9ACTN</name>
<comment type="caution">
    <text evidence="2">The sequence shown here is derived from an EMBL/GenBank/DDBJ whole genome shotgun (WGS) entry which is preliminary data.</text>
</comment>
<evidence type="ECO:0000256" key="1">
    <source>
        <dbReference type="SAM" id="MobiDB-lite"/>
    </source>
</evidence>
<feature type="region of interest" description="Disordered" evidence="1">
    <location>
        <begin position="112"/>
        <end position="147"/>
    </location>
</feature>
<feature type="compositionally biased region" description="Basic and acidic residues" evidence="1">
    <location>
        <begin position="9"/>
        <end position="18"/>
    </location>
</feature>
<dbReference type="EMBL" id="BMMP01000002">
    <property type="protein sequence ID" value="GGO43001.1"/>
    <property type="molecule type" value="Genomic_DNA"/>
</dbReference>
<sequence>MPDPGAVRHGPDLRDRDTPPPAGSPFLAAAAPRFAERPACRPGELCEHRRDPVRADRQGTGRHQGTTPARMHIVRRTALGRPTVTNRLCGFHVLCQADVLASRRIGRRSRTPALADGRARHVRRRSHAAPCPARGHGLPDTLQHTPRERLARYSKKRAPTHGEYTEVGSS</sequence>
<dbReference type="Proteomes" id="UP000631535">
    <property type="component" value="Unassembled WGS sequence"/>
</dbReference>
<evidence type="ECO:0000313" key="2">
    <source>
        <dbReference type="EMBL" id="GGO43001.1"/>
    </source>
</evidence>
<gene>
    <name evidence="2" type="ORF">GCM10012287_05110</name>
</gene>
<feature type="compositionally biased region" description="Basic and acidic residues" evidence="1">
    <location>
        <begin position="42"/>
        <end position="59"/>
    </location>
</feature>
<reference evidence="3" key="1">
    <citation type="journal article" date="2019" name="Int. J. Syst. Evol. Microbiol.">
        <title>The Global Catalogue of Microorganisms (GCM) 10K type strain sequencing project: providing services to taxonomists for standard genome sequencing and annotation.</title>
        <authorList>
            <consortium name="The Broad Institute Genomics Platform"/>
            <consortium name="The Broad Institute Genome Sequencing Center for Infectious Disease"/>
            <person name="Wu L."/>
            <person name="Ma J."/>
        </authorList>
    </citation>
    <scope>NUCLEOTIDE SEQUENCE [LARGE SCALE GENOMIC DNA]</scope>
    <source>
        <strain evidence="3">CGMCC 4.7178</strain>
    </source>
</reference>
<feature type="region of interest" description="Disordered" evidence="1">
    <location>
        <begin position="1"/>
        <end position="27"/>
    </location>
</feature>
<protein>
    <submittedName>
        <fullName evidence="2">Uncharacterized protein</fullName>
    </submittedName>
</protein>